<name>A0AAD5VWM5_9AGAR</name>
<proteinExistence type="predicted"/>
<keyword evidence="3" id="KW-1185">Reference proteome</keyword>
<dbReference type="EMBL" id="JANIEX010000316">
    <property type="protein sequence ID" value="KAJ3568933.1"/>
    <property type="molecule type" value="Genomic_DNA"/>
</dbReference>
<feature type="compositionally biased region" description="Polar residues" evidence="1">
    <location>
        <begin position="58"/>
        <end position="92"/>
    </location>
</feature>
<accession>A0AAD5VWM5</accession>
<organism evidence="2 3">
    <name type="scientific">Leucocoprinus birnbaumii</name>
    <dbReference type="NCBI Taxonomy" id="56174"/>
    <lineage>
        <taxon>Eukaryota</taxon>
        <taxon>Fungi</taxon>
        <taxon>Dikarya</taxon>
        <taxon>Basidiomycota</taxon>
        <taxon>Agaricomycotina</taxon>
        <taxon>Agaricomycetes</taxon>
        <taxon>Agaricomycetidae</taxon>
        <taxon>Agaricales</taxon>
        <taxon>Agaricineae</taxon>
        <taxon>Agaricaceae</taxon>
        <taxon>Leucocoprinus</taxon>
    </lineage>
</organism>
<sequence length="137" mass="14274">MTSSDTDSALEYVDTALSELTHTQGLGTRSNSLNASSVDASPLISQAHEEPSGWLSPANASGISNTATPSPLANDSYSAAPSTGSLTPSSDAPRQRGRPKTKPTFYGPKRPVGRPRKLNETDFDVDESGAPAKRPCG</sequence>
<evidence type="ECO:0000313" key="3">
    <source>
        <dbReference type="Proteomes" id="UP001213000"/>
    </source>
</evidence>
<feature type="region of interest" description="Disordered" evidence="1">
    <location>
        <begin position="22"/>
        <end position="137"/>
    </location>
</feature>
<evidence type="ECO:0000313" key="2">
    <source>
        <dbReference type="EMBL" id="KAJ3568933.1"/>
    </source>
</evidence>
<gene>
    <name evidence="2" type="ORF">NP233_g5381</name>
</gene>
<reference evidence="2" key="1">
    <citation type="submission" date="2022-07" db="EMBL/GenBank/DDBJ databases">
        <title>Genome Sequence of Leucocoprinus birnbaumii.</title>
        <authorList>
            <person name="Buettner E."/>
        </authorList>
    </citation>
    <scope>NUCLEOTIDE SEQUENCE</scope>
    <source>
        <strain evidence="2">VT141</strain>
    </source>
</reference>
<evidence type="ECO:0000256" key="1">
    <source>
        <dbReference type="SAM" id="MobiDB-lite"/>
    </source>
</evidence>
<feature type="compositionally biased region" description="Polar residues" evidence="1">
    <location>
        <begin position="22"/>
        <end position="39"/>
    </location>
</feature>
<comment type="caution">
    <text evidence="2">The sequence shown here is derived from an EMBL/GenBank/DDBJ whole genome shotgun (WGS) entry which is preliminary data.</text>
</comment>
<protein>
    <submittedName>
        <fullName evidence="2">Uncharacterized protein</fullName>
    </submittedName>
</protein>
<dbReference type="AlphaFoldDB" id="A0AAD5VWM5"/>
<dbReference type="Proteomes" id="UP001213000">
    <property type="component" value="Unassembled WGS sequence"/>
</dbReference>